<dbReference type="InterPro" id="IPR019004">
    <property type="entry name" value="YqeY/Aim41"/>
</dbReference>
<proteinExistence type="predicted"/>
<protein>
    <recommendedName>
        <fullName evidence="3">GatB/YqeY domain-containing protein</fullName>
    </recommendedName>
</protein>
<evidence type="ECO:0000313" key="2">
    <source>
        <dbReference type="Proteomes" id="UP000199662"/>
    </source>
</evidence>
<evidence type="ECO:0008006" key="3">
    <source>
        <dbReference type="Google" id="ProtNLM"/>
    </source>
</evidence>
<reference evidence="2" key="1">
    <citation type="submission" date="2016-10" db="EMBL/GenBank/DDBJ databases">
        <authorList>
            <person name="Varghese N."/>
            <person name="Submissions S."/>
        </authorList>
    </citation>
    <scope>NUCLEOTIDE SEQUENCE [LARGE SCALE GENOMIC DNA]</scope>
    <source>
        <strain evidence="2">DSM 2179</strain>
    </source>
</reference>
<dbReference type="Gene3D" id="1.10.1510.10">
    <property type="entry name" value="Uncharacterised protein YqeY/AIM41 PF09424, N-terminal domain"/>
    <property type="match status" value="1"/>
</dbReference>
<name>A0A1H7CVA9_9FIRM</name>
<dbReference type="Pfam" id="PF09424">
    <property type="entry name" value="YqeY"/>
    <property type="match status" value="1"/>
</dbReference>
<dbReference type="InterPro" id="IPR042184">
    <property type="entry name" value="YqeY/Aim41_N"/>
</dbReference>
<dbReference type="AlphaFoldDB" id="A0A1H7CVA9"/>
<keyword evidence="2" id="KW-1185">Reference proteome</keyword>
<dbReference type="STRING" id="84035.SAMN05660742_12316"/>
<dbReference type="Gene3D" id="1.10.10.410">
    <property type="match status" value="1"/>
</dbReference>
<dbReference type="PANTHER" id="PTHR28055:SF1">
    <property type="entry name" value="ALTERED INHERITANCE OF MITOCHONDRIA PROTEIN 41, MITOCHONDRIAL"/>
    <property type="match status" value="1"/>
</dbReference>
<dbReference type="RefSeq" id="WP_091834946.1">
    <property type="nucleotide sequence ID" value="NZ_FNZK01000023.1"/>
</dbReference>
<gene>
    <name evidence="1" type="ORF">SAMN05660742_12316</name>
</gene>
<dbReference type="InterPro" id="IPR023168">
    <property type="entry name" value="GatB_Yqey_C_2"/>
</dbReference>
<accession>A0A1H7CVA9</accession>
<organism evidence="1 2">
    <name type="scientific">Propionispira arboris</name>
    <dbReference type="NCBI Taxonomy" id="84035"/>
    <lineage>
        <taxon>Bacteria</taxon>
        <taxon>Bacillati</taxon>
        <taxon>Bacillota</taxon>
        <taxon>Negativicutes</taxon>
        <taxon>Selenomonadales</taxon>
        <taxon>Selenomonadaceae</taxon>
        <taxon>Propionispira</taxon>
    </lineage>
</organism>
<dbReference type="InterPro" id="IPR003789">
    <property type="entry name" value="Asn/Gln_tRNA_amidoTrase-B-like"/>
</dbReference>
<dbReference type="PANTHER" id="PTHR28055">
    <property type="entry name" value="ALTERED INHERITANCE OF MITOCHONDRIA PROTEIN 41, MITOCHONDRIAL"/>
    <property type="match status" value="1"/>
</dbReference>
<dbReference type="Proteomes" id="UP000199662">
    <property type="component" value="Unassembled WGS sequence"/>
</dbReference>
<dbReference type="EMBL" id="FNZK01000023">
    <property type="protein sequence ID" value="SEJ90680.1"/>
    <property type="molecule type" value="Genomic_DNA"/>
</dbReference>
<dbReference type="GO" id="GO:0016884">
    <property type="term" value="F:carbon-nitrogen ligase activity, with glutamine as amido-N-donor"/>
    <property type="evidence" value="ECO:0007669"/>
    <property type="project" value="InterPro"/>
</dbReference>
<dbReference type="SUPFAM" id="SSF89095">
    <property type="entry name" value="GatB/YqeY motif"/>
    <property type="match status" value="1"/>
</dbReference>
<sequence>MSLKEQLTEDMKTAMKAKEEGKQRLSVIRMVRSALRQVEIDGKKELDDNGVIDIISKEVKMRKDSIEEFKKGDREDLVAQVEAEIVVLMSYLPVQLSEDEIRSLVKEAVTASGASSQKEMGKVMALLMPKVKGRADGKLVNTIVREILNL</sequence>
<evidence type="ECO:0000313" key="1">
    <source>
        <dbReference type="EMBL" id="SEJ90680.1"/>
    </source>
</evidence>